<evidence type="ECO:0000313" key="2">
    <source>
        <dbReference type="Proteomes" id="UP000199643"/>
    </source>
</evidence>
<accession>A0A1G7ZLL7</accession>
<dbReference type="Proteomes" id="UP000199643">
    <property type="component" value="Unassembled WGS sequence"/>
</dbReference>
<gene>
    <name evidence="1" type="ORF">SAMN05421827_116101</name>
</gene>
<protein>
    <submittedName>
        <fullName evidence="1">Uncharacterized protein</fullName>
    </submittedName>
</protein>
<proteinExistence type="predicted"/>
<dbReference type="AlphaFoldDB" id="A0A1G7ZLL7"/>
<keyword evidence="2" id="KW-1185">Reference proteome</keyword>
<name>A0A1G7ZLL7_9SPHI</name>
<sequence>MLTKVLGIFIIGCCGALKMPLKEISKAEMQTKTNFVQRPQSSKPMLNDTTNRRNTVYVKDIKYTRDGDLGTFAKITFKNTTKRTITDISFLLDGNVPKGCNKSYEIKQKINLKPNQSLTMSQRLATDDCEAHVIKNIRIRYTINVNFTLD</sequence>
<dbReference type="EMBL" id="FNCH01000016">
    <property type="protein sequence ID" value="SDH09632.1"/>
    <property type="molecule type" value="Genomic_DNA"/>
</dbReference>
<dbReference type="OrthoDB" id="760937at2"/>
<reference evidence="2" key="1">
    <citation type="submission" date="2016-10" db="EMBL/GenBank/DDBJ databases">
        <authorList>
            <person name="Varghese N."/>
            <person name="Submissions S."/>
        </authorList>
    </citation>
    <scope>NUCLEOTIDE SEQUENCE [LARGE SCALE GENOMIC DNA]</scope>
    <source>
        <strain evidence="2">DSM 17933</strain>
    </source>
</reference>
<dbReference type="RefSeq" id="WP_143009107.1">
    <property type="nucleotide sequence ID" value="NZ_FNCH01000016.1"/>
</dbReference>
<organism evidence="1 2">
    <name type="scientific">Pedobacter terrae</name>
    <dbReference type="NCBI Taxonomy" id="405671"/>
    <lineage>
        <taxon>Bacteria</taxon>
        <taxon>Pseudomonadati</taxon>
        <taxon>Bacteroidota</taxon>
        <taxon>Sphingobacteriia</taxon>
        <taxon>Sphingobacteriales</taxon>
        <taxon>Sphingobacteriaceae</taxon>
        <taxon>Pedobacter</taxon>
    </lineage>
</organism>
<evidence type="ECO:0000313" key="1">
    <source>
        <dbReference type="EMBL" id="SDH09632.1"/>
    </source>
</evidence>